<keyword evidence="6 8" id="KW-0472">Membrane</keyword>
<keyword evidence="4 8" id="KW-0812">Transmembrane</keyword>
<evidence type="ECO:0000313" key="11">
    <source>
        <dbReference type="EMBL" id="MFD1517928.1"/>
    </source>
</evidence>
<dbReference type="InterPro" id="IPR050697">
    <property type="entry name" value="Adenylyl/Guanylyl_Cyclase_3/4"/>
</dbReference>
<dbReference type="CDD" id="cd07302">
    <property type="entry name" value="CHD"/>
    <property type="match status" value="1"/>
</dbReference>
<dbReference type="Gene3D" id="6.10.340.10">
    <property type="match status" value="1"/>
</dbReference>
<feature type="transmembrane region" description="Helical" evidence="8">
    <location>
        <begin position="12"/>
        <end position="38"/>
    </location>
</feature>
<feature type="transmembrane region" description="Helical" evidence="8">
    <location>
        <begin position="50"/>
        <end position="73"/>
    </location>
</feature>
<proteinExistence type="inferred from homology"/>
<feature type="region of interest" description="Disordered" evidence="7">
    <location>
        <begin position="484"/>
        <end position="514"/>
    </location>
</feature>
<dbReference type="SMART" id="SM00044">
    <property type="entry name" value="CYCc"/>
    <property type="match status" value="1"/>
</dbReference>
<keyword evidence="3" id="KW-1003">Cell membrane</keyword>
<feature type="domain" description="HAMP" evidence="10">
    <location>
        <begin position="231"/>
        <end position="283"/>
    </location>
</feature>
<feature type="domain" description="Guanylate cyclase" evidence="9">
    <location>
        <begin position="316"/>
        <end position="440"/>
    </location>
</feature>
<feature type="transmembrane region" description="Helical" evidence="8">
    <location>
        <begin position="207"/>
        <end position="234"/>
    </location>
</feature>
<dbReference type="SMART" id="SM00304">
    <property type="entry name" value="HAMP"/>
    <property type="match status" value="1"/>
</dbReference>
<evidence type="ECO:0000256" key="1">
    <source>
        <dbReference type="ARBA" id="ARBA00004651"/>
    </source>
</evidence>
<keyword evidence="12" id="KW-1185">Reference proteome</keyword>
<dbReference type="PANTHER" id="PTHR43081">
    <property type="entry name" value="ADENYLATE CYCLASE, TERMINAL-DIFFERENTIATION SPECIFIC-RELATED"/>
    <property type="match status" value="1"/>
</dbReference>
<dbReference type="PROSITE" id="PS50125">
    <property type="entry name" value="GUANYLATE_CYCLASE_2"/>
    <property type="match status" value="1"/>
</dbReference>
<evidence type="ECO:0000259" key="10">
    <source>
        <dbReference type="PROSITE" id="PS50885"/>
    </source>
</evidence>
<evidence type="ECO:0000256" key="8">
    <source>
        <dbReference type="SAM" id="Phobius"/>
    </source>
</evidence>
<evidence type="ECO:0000256" key="2">
    <source>
        <dbReference type="ARBA" id="ARBA00005381"/>
    </source>
</evidence>
<reference evidence="12" key="1">
    <citation type="journal article" date="2019" name="Int. J. Syst. Evol. Microbiol.">
        <title>The Global Catalogue of Microorganisms (GCM) 10K type strain sequencing project: providing services to taxonomists for standard genome sequencing and annotation.</title>
        <authorList>
            <consortium name="The Broad Institute Genomics Platform"/>
            <consortium name="The Broad Institute Genome Sequencing Center for Infectious Disease"/>
            <person name="Wu L."/>
            <person name="Ma J."/>
        </authorList>
    </citation>
    <scope>NUCLEOTIDE SEQUENCE [LARGE SCALE GENOMIC DNA]</scope>
    <source>
        <strain evidence="12">CCM 7043</strain>
    </source>
</reference>
<dbReference type="InterPro" id="IPR029787">
    <property type="entry name" value="Nucleotide_cyclase"/>
</dbReference>
<evidence type="ECO:0000313" key="12">
    <source>
        <dbReference type="Proteomes" id="UP001597114"/>
    </source>
</evidence>
<dbReference type="Gene3D" id="3.30.70.1230">
    <property type="entry name" value="Nucleotide cyclase"/>
    <property type="match status" value="1"/>
</dbReference>
<feature type="transmembrane region" description="Helical" evidence="8">
    <location>
        <begin position="94"/>
        <end position="118"/>
    </location>
</feature>
<protein>
    <submittedName>
        <fullName evidence="11">Adenylate/guanylate cyclase domain-containing protein</fullName>
    </submittedName>
</protein>
<dbReference type="CDD" id="cd06225">
    <property type="entry name" value="HAMP"/>
    <property type="match status" value="1"/>
</dbReference>
<evidence type="ECO:0000256" key="6">
    <source>
        <dbReference type="ARBA" id="ARBA00023136"/>
    </source>
</evidence>
<dbReference type="Pfam" id="PF00672">
    <property type="entry name" value="HAMP"/>
    <property type="match status" value="1"/>
</dbReference>
<dbReference type="InterPro" id="IPR001054">
    <property type="entry name" value="A/G_cyclase"/>
</dbReference>
<dbReference type="Pfam" id="PF00211">
    <property type="entry name" value="Guanylate_cyc"/>
    <property type="match status" value="1"/>
</dbReference>
<comment type="similarity">
    <text evidence="2">Belongs to the adenylyl cyclase class-3 family.</text>
</comment>
<comment type="caution">
    <text evidence="11">The sequence shown here is derived from an EMBL/GenBank/DDBJ whole genome shotgun (WGS) entry which is preliminary data.</text>
</comment>
<dbReference type="SUPFAM" id="SSF158472">
    <property type="entry name" value="HAMP domain-like"/>
    <property type="match status" value="1"/>
</dbReference>
<feature type="transmembrane region" description="Helical" evidence="8">
    <location>
        <begin position="170"/>
        <end position="195"/>
    </location>
</feature>
<dbReference type="Proteomes" id="UP001597114">
    <property type="component" value="Unassembled WGS sequence"/>
</dbReference>
<accession>A0ABW4EQK7</accession>
<evidence type="ECO:0000256" key="4">
    <source>
        <dbReference type="ARBA" id="ARBA00022692"/>
    </source>
</evidence>
<evidence type="ECO:0000256" key="5">
    <source>
        <dbReference type="ARBA" id="ARBA00022989"/>
    </source>
</evidence>
<feature type="transmembrane region" description="Helical" evidence="8">
    <location>
        <begin position="130"/>
        <end position="149"/>
    </location>
</feature>
<gene>
    <name evidence="11" type="ORF">ACFSJD_10540</name>
</gene>
<evidence type="ECO:0000256" key="3">
    <source>
        <dbReference type="ARBA" id="ARBA00022475"/>
    </source>
</evidence>
<dbReference type="PROSITE" id="PS50885">
    <property type="entry name" value="HAMP"/>
    <property type="match status" value="1"/>
</dbReference>
<dbReference type="PANTHER" id="PTHR43081:SF17">
    <property type="entry name" value="BLL5647 PROTEIN"/>
    <property type="match status" value="1"/>
</dbReference>
<evidence type="ECO:0000259" key="9">
    <source>
        <dbReference type="PROSITE" id="PS50125"/>
    </source>
</evidence>
<name>A0ABW4EQK7_9PSEU</name>
<dbReference type="SUPFAM" id="SSF55073">
    <property type="entry name" value="Nucleotide cyclase"/>
    <property type="match status" value="1"/>
</dbReference>
<comment type="subcellular location">
    <subcellularLocation>
        <location evidence="1">Cell membrane</location>
        <topology evidence="1">Multi-pass membrane protein</topology>
    </subcellularLocation>
</comment>
<evidence type="ECO:0000256" key="7">
    <source>
        <dbReference type="SAM" id="MobiDB-lite"/>
    </source>
</evidence>
<dbReference type="EMBL" id="JBHUCO010000012">
    <property type="protein sequence ID" value="MFD1517928.1"/>
    <property type="molecule type" value="Genomic_DNA"/>
</dbReference>
<dbReference type="InterPro" id="IPR003660">
    <property type="entry name" value="HAMP_dom"/>
</dbReference>
<organism evidence="11 12">
    <name type="scientific">Pseudonocardia yunnanensis</name>
    <dbReference type="NCBI Taxonomy" id="58107"/>
    <lineage>
        <taxon>Bacteria</taxon>
        <taxon>Bacillati</taxon>
        <taxon>Actinomycetota</taxon>
        <taxon>Actinomycetes</taxon>
        <taxon>Pseudonocardiales</taxon>
        <taxon>Pseudonocardiaceae</taxon>
        <taxon>Pseudonocardia</taxon>
    </lineage>
</organism>
<sequence length="514" mass="53046">MVRFVIDLSTRISLAVVVLIANLAGAAVVLVLAAWVLPEGPLADPATVRLINLLTFCGYLVLAVPVGLFWGALRFRMPPGDADTEQHLVLHGPLRLVTVQAVLWGVAAALFIVLNAGWSLRLAASVGETIVLGGITTCALSYLLSERILRPTAARVLAAHPPRRRVLPGVVVRALLFWALGTAVPVVGLLLSAVSALAYGDVSPGRLAVIVLAVGGTALVAGLLVTVGAARAVADPVNAVRRAMRRVQGGDLEANVTVYDGTELGQLQSGFNTMVVGLQERERIRDLFGRHVGRDVARAAAATGEVRLGGEVRRVAALFVDLVGSTTLAAQRPPGEVVGLLNRLFAVVVEVVEEHGGWVNKFEGDAALAVFGAPVGVPDPAGSALAAGRALAARLAAELPDVTAGIGISAGDAVAGNVGDVRRYEYTVIGDPVNEAARLTELAKTAPGRVLAAGSAVDLAGASEAARWMVGDAVVLRGRGVATRLASPHDDPQPGEPAVETEGRRGTRQDLGAG</sequence>
<dbReference type="RefSeq" id="WP_344719911.1">
    <property type="nucleotide sequence ID" value="NZ_BAAAUS010000006.1"/>
</dbReference>
<keyword evidence="5 8" id="KW-1133">Transmembrane helix</keyword>